<protein>
    <recommendedName>
        <fullName evidence="4">CCHC-type domain-containing protein</fullName>
    </recommendedName>
</protein>
<dbReference type="Proteomes" id="UP000055024">
    <property type="component" value="Unassembled WGS sequence"/>
</dbReference>
<feature type="compositionally biased region" description="Polar residues" evidence="1">
    <location>
        <begin position="9"/>
        <end position="22"/>
    </location>
</feature>
<feature type="region of interest" description="Disordered" evidence="1">
    <location>
        <begin position="112"/>
        <end position="156"/>
    </location>
</feature>
<evidence type="ECO:0000313" key="3">
    <source>
        <dbReference type="Proteomes" id="UP000055024"/>
    </source>
</evidence>
<sequence>AEQARRAVNSKQSTGAEKTSSSTHKDTPSTNQRKRSYPQGKTVGAFHASFHPTCPVCQGKHRATVCQRFLNQRWPERKATAERLGMCFICLTPGHISSRCEFKSRGWGTHHLLKSSTPSRRAPLSEEPNDPTEPPRNNSPCVARQHPRTNSTGANGQRLTANCLFDSATETTLAWVVFGPVNPPPTSQDRCHCVQIEDDMEHLLKKFWELESIGIQQQEEITTQDMIAICRTQPEKDPVKQREYTAMIEAYLRNGWVEEVTTRVGNPVRHGTSPIMQCTRSLTAKRISGNIRRADLVNILLRFRQYRIAVQADIEKIATAYLMLLREGTDHTRVCFSAGQYINSDLVMSCDKEAQVRDLIRRVPVFLKKGGFHLKNQTSNRVELLDTLPEEDVSTNGEKEIGKTLGSCSTRRQMLSLTASFIGQKKMLFRRLWTTGLGWDAPLPPQIEK</sequence>
<evidence type="ECO:0008006" key="4">
    <source>
        <dbReference type="Google" id="ProtNLM"/>
    </source>
</evidence>
<reference evidence="2 3" key="1">
    <citation type="submission" date="2015-01" db="EMBL/GenBank/DDBJ databases">
        <title>Evolution of Trichinella species and genotypes.</title>
        <authorList>
            <person name="Korhonen P.K."/>
            <person name="Edoardo P."/>
            <person name="Giuseppe L.R."/>
            <person name="Gasser R.B."/>
        </authorList>
    </citation>
    <scope>NUCLEOTIDE SEQUENCE [LARGE SCALE GENOMIC DNA]</scope>
    <source>
        <strain evidence="2">ISS1029</strain>
    </source>
</reference>
<evidence type="ECO:0000256" key="1">
    <source>
        <dbReference type="SAM" id="MobiDB-lite"/>
    </source>
</evidence>
<dbReference type="EMBL" id="JYDP01000609">
    <property type="protein sequence ID" value="KRZ00014.1"/>
    <property type="molecule type" value="Genomic_DNA"/>
</dbReference>
<dbReference type="OrthoDB" id="5919279at2759"/>
<dbReference type="AlphaFoldDB" id="A0A0V1GP35"/>
<comment type="caution">
    <text evidence="2">The sequence shown here is derived from an EMBL/GenBank/DDBJ whole genome shotgun (WGS) entry which is preliminary data.</text>
</comment>
<feature type="region of interest" description="Disordered" evidence="1">
    <location>
        <begin position="1"/>
        <end position="37"/>
    </location>
</feature>
<name>A0A0V1GP35_9BILA</name>
<proteinExistence type="predicted"/>
<keyword evidence="3" id="KW-1185">Reference proteome</keyword>
<feature type="non-terminal residue" evidence="2">
    <location>
        <position position="1"/>
    </location>
</feature>
<dbReference type="PANTHER" id="PTHR47331">
    <property type="entry name" value="PHD-TYPE DOMAIN-CONTAINING PROTEIN"/>
    <property type="match status" value="1"/>
</dbReference>
<accession>A0A0V1GP35</accession>
<gene>
    <name evidence="2" type="ORF">T11_10392</name>
</gene>
<organism evidence="2 3">
    <name type="scientific">Trichinella zimbabwensis</name>
    <dbReference type="NCBI Taxonomy" id="268475"/>
    <lineage>
        <taxon>Eukaryota</taxon>
        <taxon>Metazoa</taxon>
        <taxon>Ecdysozoa</taxon>
        <taxon>Nematoda</taxon>
        <taxon>Enoplea</taxon>
        <taxon>Dorylaimia</taxon>
        <taxon>Trichinellida</taxon>
        <taxon>Trichinellidae</taxon>
        <taxon>Trichinella</taxon>
    </lineage>
</organism>
<evidence type="ECO:0000313" key="2">
    <source>
        <dbReference type="EMBL" id="KRZ00014.1"/>
    </source>
</evidence>
<dbReference type="PANTHER" id="PTHR47331:SF1">
    <property type="entry name" value="GAG-LIKE PROTEIN"/>
    <property type="match status" value="1"/>
</dbReference>